<proteinExistence type="predicted"/>
<accession>A0A644UQ35</accession>
<reference evidence="1" key="1">
    <citation type="submission" date="2019-08" db="EMBL/GenBank/DDBJ databases">
        <authorList>
            <person name="Kucharzyk K."/>
            <person name="Murdoch R.W."/>
            <person name="Higgins S."/>
            <person name="Loffler F."/>
        </authorList>
    </citation>
    <scope>NUCLEOTIDE SEQUENCE</scope>
</reference>
<sequence>MNPPFTDLIDKYRNCITKNQLKHTDMKNHISAFLIALSILYTQNQAFTQGVAINAGNIPPDPSAMLDVQSTDKGILIPRMTLSQRDGIINPANGLIIYQTDNTPGFYFNSGTPSTPSWQMVGSNAGAGSQWINNGSGIHYSDGNVGIGTDNPVSMLSVNAGINVDQSDSNGFGSLASALTFGQNKRVGIASNRSNQGNVQKGLDLYTGSLRRLSIDSTGNVGIGTTSPQYRLDVSGTARFNNIIYATYRLGIGIPDPTYPLHTSTGYFNTRVGIGTIPNSSYALDLSGSSRFQGNMRVTGNLTTEGNLLVQNNRGIVRSNSGTQYKIVPFSFTFSINAGAGVGFESGAISYGETFSGTPRVIVAQITTASGTSGYLGWLNIIPWASNSSSTSFYVTNVGTGTLNLSTVTVACLAIGPQ</sequence>
<protein>
    <submittedName>
        <fullName evidence="1">Uncharacterized protein</fullName>
    </submittedName>
</protein>
<name>A0A644UQ35_9ZZZZ</name>
<organism evidence="1">
    <name type="scientific">bioreactor metagenome</name>
    <dbReference type="NCBI Taxonomy" id="1076179"/>
    <lineage>
        <taxon>unclassified sequences</taxon>
        <taxon>metagenomes</taxon>
        <taxon>ecological metagenomes</taxon>
    </lineage>
</organism>
<dbReference type="AlphaFoldDB" id="A0A644UQ35"/>
<comment type="caution">
    <text evidence="1">The sequence shown here is derived from an EMBL/GenBank/DDBJ whole genome shotgun (WGS) entry which is preliminary data.</text>
</comment>
<dbReference type="EMBL" id="VSSQ01000146">
    <property type="protein sequence ID" value="MPL81188.1"/>
    <property type="molecule type" value="Genomic_DNA"/>
</dbReference>
<gene>
    <name evidence="1" type="ORF">SDC9_27102</name>
</gene>
<evidence type="ECO:0000313" key="1">
    <source>
        <dbReference type="EMBL" id="MPL81188.1"/>
    </source>
</evidence>